<reference evidence="5 6" key="1">
    <citation type="submission" date="2020-08" db="EMBL/GenBank/DDBJ databases">
        <title>The Agave Microbiome: Exploring the role of microbial communities in plant adaptations to desert environments.</title>
        <authorList>
            <person name="Partida-Martinez L.P."/>
        </authorList>
    </citation>
    <scope>NUCLEOTIDE SEQUENCE [LARGE SCALE GENOMIC DNA]</scope>
    <source>
        <strain evidence="5 6">AT3.2</strain>
    </source>
</reference>
<protein>
    <recommendedName>
        <fullName evidence="2">Bleomycin resistance protein</fullName>
    </recommendedName>
</protein>
<evidence type="ECO:0000259" key="4">
    <source>
        <dbReference type="PROSITE" id="PS51819"/>
    </source>
</evidence>
<evidence type="ECO:0000313" key="5">
    <source>
        <dbReference type="EMBL" id="MBB6135292.1"/>
    </source>
</evidence>
<proteinExistence type="inferred from homology"/>
<sequence>MMLGAVTPILRIFDEAKARQFYVDYLGFKVDWEHRFAPDLPLYLQIARDGCVLHLSEHHGDCCPGAALRIAVDDIDALHAELTGRAYGYARPSIEDTPWGSRELTVRDPFGNRLTFFIS</sequence>
<evidence type="ECO:0000256" key="3">
    <source>
        <dbReference type="ARBA" id="ARBA00023251"/>
    </source>
</evidence>
<dbReference type="InterPro" id="IPR029068">
    <property type="entry name" value="Glyas_Bleomycin-R_OHBP_Dase"/>
</dbReference>
<organism evidence="5 6">
    <name type="scientific">Massilia aurea</name>
    <dbReference type="NCBI Taxonomy" id="373040"/>
    <lineage>
        <taxon>Bacteria</taxon>
        <taxon>Pseudomonadati</taxon>
        <taxon>Pseudomonadota</taxon>
        <taxon>Betaproteobacteria</taxon>
        <taxon>Burkholderiales</taxon>
        <taxon>Oxalobacteraceae</taxon>
        <taxon>Telluria group</taxon>
        <taxon>Massilia</taxon>
    </lineage>
</organism>
<keyword evidence="6" id="KW-1185">Reference proteome</keyword>
<dbReference type="Proteomes" id="UP000540787">
    <property type="component" value="Unassembled WGS sequence"/>
</dbReference>
<evidence type="ECO:0000313" key="6">
    <source>
        <dbReference type="Proteomes" id="UP000540787"/>
    </source>
</evidence>
<dbReference type="Gene3D" id="3.10.180.10">
    <property type="entry name" value="2,3-Dihydroxybiphenyl 1,2-Dioxygenase, domain 1"/>
    <property type="match status" value="1"/>
</dbReference>
<comment type="caution">
    <text evidence="5">The sequence shown here is derived from an EMBL/GenBank/DDBJ whole genome shotgun (WGS) entry which is preliminary data.</text>
</comment>
<evidence type="ECO:0000256" key="1">
    <source>
        <dbReference type="ARBA" id="ARBA00011051"/>
    </source>
</evidence>
<dbReference type="InterPro" id="IPR000335">
    <property type="entry name" value="Bleomycin-R"/>
</dbReference>
<dbReference type="RefSeq" id="WP_183555977.1">
    <property type="nucleotide sequence ID" value="NZ_JACHBX010000004.1"/>
</dbReference>
<accession>A0A7W9X2I6</accession>
<dbReference type="AlphaFoldDB" id="A0A7W9X2I6"/>
<evidence type="ECO:0000256" key="2">
    <source>
        <dbReference type="ARBA" id="ARBA00021572"/>
    </source>
</evidence>
<dbReference type="EMBL" id="JACHBX010000004">
    <property type="protein sequence ID" value="MBB6135292.1"/>
    <property type="molecule type" value="Genomic_DNA"/>
</dbReference>
<dbReference type="GO" id="GO:0046677">
    <property type="term" value="P:response to antibiotic"/>
    <property type="evidence" value="ECO:0007669"/>
    <property type="project" value="UniProtKB-KW"/>
</dbReference>
<gene>
    <name evidence="5" type="ORF">HD842_003459</name>
</gene>
<dbReference type="SUPFAM" id="SSF54593">
    <property type="entry name" value="Glyoxalase/Bleomycin resistance protein/Dihydroxybiphenyl dioxygenase"/>
    <property type="match status" value="1"/>
</dbReference>
<dbReference type="InterPro" id="IPR037523">
    <property type="entry name" value="VOC_core"/>
</dbReference>
<dbReference type="PROSITE" id="PS51819">
    <property type="entry name" value="VOC"/>
    <property type="match status" value="1"/>
</dbReference>
<feature type="domain" description="VOC" evidence="4">
    <location>
        <begin position="2"/>
        <end position="119"/>
    </location>
</feature>
<dbReference type="CDD" id="cd08349">
    <property type="entry name" value="BLMA_like"/>
    <property type="match status" value="1"/>
</dbReference>
<keyword evidence="3" id="KW-0046">Antibiotic resistance</keyword>
<name>A0A7W9X2I6_9BURK</name>
<comment type="similarity">
    <text evidence="1">Belongs to the bleomycin resistance protein family.</text>
</comment>
<dbReference type="Pfam" id="PF19581">
    <property type="entry name" value="Glyoxalase_7"/>
    <property type="match status" value="1"/>
</dbReference>